<evidence type="ECO:0000256" key="2">
    <source>
        <dbReference type="SAM" id="SignalP"/>
    </source>
</evidence>
<feature type="compositionally biased region" description="Basic residues" evidence="1">
    <location>
        <begin position="133"/>
        <end position="142"/>
    </location>
</feature>
<evidence type="ECO:0000313" key="4">
    <source>
        <dbReference type="Proteomes" id="UP001162060"/>
    </source>
</evidence>
<sequence>MRLHYVALLVATALATSAHGRQTAPDAGNPSPVQKSLKVLNQVNAADKTPRFLVSKDRDVPLTVASPRHLSAAVQAGGADRQLRSHDYEEEPSDDENRMFKKLRKKIKKARQDRRELRKMRKRHRKELISLARKQRKRHKRR</sequence>
<evidence type="ECO:0000313" key="3">
    <source>
        <dbReference type="EMBL" id="CAK7940819.1"/>
    </source>
</evidence>
<gene>
    <name evidence="3" type="ORF">PM001_LOCUS25969</name>
</gene>
<dbReference type="EMBL" id="CAKLBY020000259">
    <property type="protein sequence ID" value="CAK7940819.1"/>
    <property type="molecule type" value="Genomic_DNA"/>
</dbReference>
<comment type="caution">
    <text evidence="3">The sequence shown here is derived from an EMBL/GenBank/DDBJ whole genome shotgun (WGS) entry which is preliminary data.</text>
</comment>
<proteinExistence type="predicted"/>
<dbReference type="AlphaFoldDB" id="A0AAV1V1L1"/>
<feature type="compositionally biased region" description="Basic residues" evidence="1">
    <location>
        <begin position="100"/>
        <end position="126"/>
    </location>
</feature>
<accession>A0AAV1V1L1</accession>
<dbReference type="Proteomes" id="UP001162060">
    <property type="component" value="Unassembled WGS sequence"/>
</dbReference>
<evidence type="ECO:0008006" key="5">
    <source>
        <dbReference type="Google" id="ProtNLM"/>
    </source>
</evidence>
<evidence type="ECO:0000256" key="1">
    <source>
        <dbReference type="SAM" id="MobiDB-lite"/>
    </source>
</evidence>
<feature type="region of interest" description="Disordered" evidence="1">
    <location>
        <begin position="71"/>
        <end position="142"/>
    </location>
</feature>
<feature type="chain" id="PRO_5043584227" description="Mitochondrial mRNA-processing protein COX24 C-terminal domain-containing protein" evidence="2">
    <location>
        <begin position="21"/>
        <end position="142"/>
    </location>
</feature>
<keyword evidence="2" id="KW-0732">Signal</keyword>
<protein>
    <recommendedName>
        <fullName evidence="5">Mitochondrial mRNA-processing protein COX24 C-terminal domain-containing protein</fullName>
    </recommendedName>
</protein>
<reference evidence="3" key="1">
    <citation type="submission" date="2024-01" db="EMBL/GenBank/DDBJ databases">
        <authorList>
            <person name="Webb A."/>
        </authorList>
    </citation>
    <scope>NUCLEOTIDE SEQUENCE</scope>
    <source>
        <strain evidence="3">Pm1</strain>
    </source>
</reference>
<feature type="signal peptide" evidence="2">
    <location>
        <begin position="1"/>
        <end position="20"/>
    </location>
</feature>
<organism evidence="3 4">
    <name type="scientific">Peronospora matthiolae</name>
    <dbReference type="NCBI Taxonomy" id="2874970"/>
    <lineage>
        <taxon>Eukaryota</taxon>
        <taxon>Sar</taxon>
        <taxon>Stramenopiles</taxon>
        <taxon>Oomycota</taxon>
        <taxon>Peronosporomycetes</taxon>
        <taxon>Peronosporales</taxon>
        <taxon>Peronosporaceae</taxon>
        <taxon>Peronospora</taxon>
    </lineage>
</organism>
<name>A0AAV1V1L1_9STRA</name>